<proteinExistence type="predicted"/>
<organism evidence="1 2">
    <name type="scientific">Nesidiocoris tenuis</name>
    <dbReference type="NCBI Taxonomy" id="355587"/>
    <lineage>
        <taxon>Eukaryota</taxon>
        <taxon>Metazoa</taxon>
        <taxon>Ecdysozoa</taxon>
        <taxon>Arthropoda</taxon>
        <taxon>Hexapoda</taxon>
        <taxon>Insecta</taxon>
        <taxon>Pterygota</taxon>
        <taxon>Neoptera</taxon>
        <taxon>Paraneoptera</taxon>
        <taxon>Hemiptera</taxon>
        <taxon>Heteroptera</taxon>
        <taxon>Panheteroptera</taxon>
        <taxon>Cimicomorpha</taxon>
        <taxon>Miridae</taxon>
        <taxon>Dicyphina</taxon>
        <taxon>Nesidiocoris</taxon>
    </lineage>
</organism>
<dbReference type="EMBL" id="CADCXU010006680">
    <property type="protein sequence ID" value="CAA9998219.1"/>
    <property type="molecule type" value="Genomic_DNA"/>
</dbReference>
<dbReference type="AlphaFoldDB" id="A0A6H5G7K4"/>
<accession>A0A6H5G7K4</accession>
<gene>
    <name evidence="1" type="ORF">NTEN_LOCUS4502</name>
</gene>
<dbReference type="Proteomes" id="UP000479000">
    <property type="component" value="Unassembled WGS sequence"/>
</dbReference>
<sequence length="62" mass="6967">MTPYVTTLNFHDISNVHVQVRIGDTGFTSSRFAICLMFMHGFPLATEKGLVHATVDRIKNTE</sequence>
<name>A0A6H5G7K4_9HEMI</name>
<feature type="non-terminal residue" evidence="1">
    <location>
        <position position="62"/>
    </location>
</feature>
<keyword evidence="2" id="KW-1185">Reference proteome</keyword>
<protein>
    <submittedName>
        <fullName evidence="1">Uncharacterized protein</fullName>
    </submittedName>
</protein>
<reference evidence="1 2" key="1">
    <citation type="submission" date="2020-02" db="EMBL/GenBank/DDBJ databases">
        <authorList>
            <person name="Ferguson B K."/>
        </authorList>
    </citation>
    <scope>NUCLEOTIDE SEQUENCE [LARGE SCALE GENOMIC DNA]</scope>
</reference>
<evidence type="ECO:0000313" key="1">
    <source>
        <dbReference type="EMBL" id="CAA9998219.1"/>
    </source>
</evidence>
<evidence type="ECO:0000313" key="2">
    <source>
        <dbReference type="Proteomes" id="UP000479000"/>
    </source>
</evidence>